<reference evidence="1 2" key="1">
    <citation type="submission" date="2010-08" db="EMBL/GenBank/DDBJ databases">
        <authorList>
            <person name="Muzny D."/>
            <person name="Qin X."/>
            <person name="Deng J."/>
            <person name="Jiang H."/>
            <person name="Liu Y."/>
            <person name="Qu J."/>
            <person name="Song X.-Z."/>
            <person name="Zhang L."/>
            <person name="Thornton R."/>
            <person name="Coyle M."/>
            <person name="Francisco L."/>
            <person name="Jackson L."/>
            <person name="Javaid M."/>
            <person name="Korchina V."/>
            <person name="Kovar C."/>
            <person name="Mata R."/>
            <person name="Mathew T."/>
            <person name="Ngo R."/>
            <person name="Nguyen L."/>
            <person name="Nguyen N."/>
            <person name="Okwuonu G."/>
            <person name="Ongeri F."/>
            <person name="Pham C."/>
            <person name="Simmons D."/>
            <person name="Wilczek-Boney K."/>
            <person name="Hale W."/>
            <person name="Jakkamsetti A."/>
            <person name="Pham P."/>
            <person name="Ruth R."/>
            <person name="San Lucas F."/>
            <person name="Warren J."/>
            <person name="Zhang J."/>
            <person name="Zhao Z."/>
            <person name="Zhou C."/>
            <person name="Zhu D."/>
            <person name="Lee S."/>
            <person name="Bess C."/>
            <person name="Blankenburg K."/>
            <person name="Forbes L."/>
            <person name="Fu Q."/>
            <person name="Gubbala S."/>
            <person name="Hirani K."/>
            <person name="Jayaseelan J.C."/>
            <person name="Lara F."/>
            <person name="Munidasa M."/>
            <person name="Palculict T."/>
            <person name="Patil S."/>
            <person name="Pu L.-L."/>
            <person name="Saada N."/>
            <person name="Tang L."/>
            <person name="Weissenberger G."/>
            <person name="Zhu Y."/>
            <person name="Hemphill L."/>
            <person name="Shang Y."/>
            <person name="Youmans B."/>
            <person name="Ayvaz T."/>
            <person name="Ross M."/>
            <person name="Santibanez J."/>
            <person name="Aqrawi P."/>
            <person name="Gross S."/>
            <person name="Joshi V."/>
            <person name="Fowler G."/>
            <person name="Nazareth L."/>
            <person name="Reid J."/>
            <person name="Worley K."/>
            <person name="Petrosino J."/>
            <person name="Highlander S."/>
            <person name="Gibbs R."/>
        </authorList>
    </citation>
    <scope>NUCLEOTIDE SEQUENCE [LARGE SCALE GENOMIC DNA]</scope>
    <source>
        <strain evidence="1 2">ATCC 27679</strain>
    </source>
</reference>
<dbReference type="HOGENOM" id="CLU_3266415_0_0_11"/>
<name>E0Q7D4_9BIFI</name>
<evidence type="ECO:0000313" key="2">
    <source>
        <dbReference type="Proteomes" id="UP000003323"/>
    </source>
</evidence>
<accession>E0Q7D4</accession>
<protein>
    <submittedName>
        <fullName evidence="1">Uncharacterized protein</fullName>
    </submittedName>
</protein>
<comment type="caution">
    <text evidence="1">The sequence shown here is derived from an EMBL/GenBank/DDBJ whole genome shotgun (WGS) entry which is preliminary data.</text>
</comment>
<gene>
    <name evidence="1" type="ORF">HMPREF0168_1042</name>
</gene>
<dbReference type="AlphaFoldDB" id="E0Q7D4"/>
<organism evidence="1 2">
    <name type="scientific">Bifidobacterium dentium ATCC 27679</name>
    <dbReference type="NCBI Taxonomy" id="871562"/>
    <lineage>
        <taxon>Bacteria</taxon>
        <taxon>Bacillati</taxon>
        <taxon>Actinomycetota</taxon>
        <taxon>Actinomycetes</taxon>
        <taxon>Bifidobacteriales</taxon>
        <taxon>Bifidobacteriaceae</taxon>
        <taxon>Bifidobacterium</taxon>
    </lineage>
</organism>
<sequence length="41" mass="4782">MACIVAINNEPHERKRDKMLEQSITDYLTAHNLVKAAWWQG</sequence>
<evidence type="ECO:0000313" key="1">
    <source>
        <dbReference type="EMBL" id="EFM41649.1"/>
    </source>
</evidence>
<dbReference type="EMBL" id="AEEQ01000009">
    <property type="protein sequence ID" value="EFM41649.1"/>
    <property type="molecule type" value="Genomic_DNA"/>
</dbReference>
<proteinExistence type="predicted"/>
<dbReference type="Proteomes" id="UP000003323">
    <property type="component" value="Unassembled WGS sequence"/>
</dbReference>